<feature type="region of interest" description="Disordered" evidence="1">
    <location>
        <begin position="316"/>
        <end position="399"/>
    </location>
</feature>
<feature type="compositionally biased region" description="Low complexity" evidence="1">
    <location>
        <begin position="769"/>
        <end position="787"/>
    </location>
</feature>
<keyword evidence="5" id="KW-1185">Reference proteome</keyword>
<feature type="region of interest" description="Disordered" evidence="1">
    <location>
        <begin position="1425"/>
        <end position="1447"/>
    </location>
</feature>
<evidence type="ECO:0000313" key="5">
    <source>
        <dbReference type="Proteomes" id="UP000218209"/>
    </source>
</evidence>
<feature type="region of interest" description="Disordered" evidence="1">
    <location>
        <begin position="1396"/>
        <end position="1415"/>
    </location>
</feature>
<name>A0A1X6NQE3_PORUM</name>
<dbReference type="InterPro" id="IPR001810">
    <property type="entry name" value="F-box_dom"/>
</dbReference>
<feature type="domain" description="F-box" evidence="3">
    <location>
        <begin position="3"/>
        <end position="50"/>
    </location>
</feature>
<sequence>MAAPRLDALPPELLSEVAGWLPPRSVGHLAATCRAIRDALTGELSVWTALLPARLRQAAAAAAASAATSGAPAAAPPSPLAQVQAAASTDGLPVAYNAKGALSALVTLPMAGAGAPPPGAPGGRSSPAPWEPAWRLALPVAAATVTWAHVIHYWGVRRGGGPAARDALLLHSVWWFDIAAAVRPGVLPGGVYDVDVELVAARVGRGWLRDVRAVVDVLAPAGDAGADDAPPVVVRRVEAGRLAALAAAPVAGAMRAMRAAQGGGMGGAPAAAATAQTATATAGVRTASVRKSRPDEHLVLLLSTYVAPPAARQSKSAARTVAAAPRPQSCTVPPPPTSPPSTADAGVRGRPARRAGAAPLPAAAAAAADRARDGRPAAASAATGSSPSPPSSDPNTAAASAAAAAVAAAAAGGGDAATPLRRARCRGRGEPTSATVAASAATSAASGGDGGGGGGARLRLRRAAGAAAAAVAAAGAAAAGALRTRDGRAGAAAAAAAAAGAAAASAAAGTASAAVAAVAAAGDGRRRLRGTRGAVLAAAALVPPALAAAALAPPALAPPALAPPALAPPALAPPALAPPVLAPPLLGDADAGALPPPSPDAWSSPRRAVFAAKEDQPQVQVVPLGAVGEGVAQRRRRLVRIRPDRQPPPVGEAEDVGVDGKRRHAKRQTLNDRRRFGADARERRQRRRVGRHGAAVVVDELPPEAHERRRLLGRQPQGADVREHLGDGGGGERGGRRGGGKEGGGDLVDARVEVARRQQHRDEERKRVAPSPSAAAPGAAASDAARTSAASTPAAAAAAAAAAAGAPFTPLAGDRAVEADRRRPRLAAAAAAAGTGASPAADDAPRRPRLGGGAASAAAGAAAAAGGAARRRPRRAAADASARGGGGGGGGGGASAAAPPPTAALPVAAARPLRRAGAMATAAPAAARTPHDASTAAAAAAAAAGVGGAGRGARRETRGRGGGGGGHRRRRPQEERAASGGSDGAGAGEHPRRGGSGGGAGGGGGGGASGGGGGDGRRSSGDGRRSSGDGGGRAGGTNASGGGRPAETGVIGRRHAPPPTCRVYLCWPGRCVPVAPAAAGRGSVLAPAAAVCCARRLPLVLFAAAAADPPPHPPYAAVTSLVFHATGGGVPGPSGRSRPASPRKEQNAIRKTRRLSFPSSQPQDDTKETRKARTRPDLVYNLEDGQTSTDEEALLLGEEVSIPCHPADRAHGEAAVEDGRREEAQRRLKVFQQALTRSHTPNVKHPAAVGTEPLHLVNKAAGVDSHFEDSVVLEQVDKHSGNGTVHAHVDNGRARGRREDEELQVGVFCFEAVDGHPQLEVPPVVNVAVMPQVPARVLHTGYHILVAVAYNHRAQAVERDIGEALREVVGRLLACRGPVADRHRLRHRNEVRMDVDWGKGGGGGEKRTHAAGEAARGRWRHLIQETEERSQSSARAQQGHDDAWTEGPVSVKTHALACLEGGPERLSDETLA</sequence>
<feature type="compositionally biased region" description="Low complexity" evidence="1">
    <location>
        <begin position="826"/>
        <end position="842"/>
    </location>
</feature>
<feature type="compositionally biased region" description="Gly residues" evidence="1">
    <location>
        <begin position="883"/>
        <end position="894"/>
    </location>
</feature>
<feature type="region of interest" description="Disordered" evidence="1">
    <location>
        <begin position="822"/>
        <end position="907"/>
    </location>
</feature>
<dbReference type="PANTHER" id="PTHR40903">
    <property type="entry name" value="GLYCINE-RICH CELL WALL STRUCTURAL PROTEIN 1-LIKE"/>
    <property type="match status" value="1"/>
</dbReference>
<dbReference type="Pfam" id="PF12937">
    <property type="entry name" value="F-box-like"/>
    <property type="match status" value="1"/>
</dbReference>
<dbReference type="SUPFAM" id="SSF81383">
    <property type="entry name" value="F-box domain"/>
    <property type="match status" value="1"/>
</dbReference>
<gene>
    <name evidence="4" type="ORF">BU14_0668s0006</name>
</gene>
<feature type="region of interest" description="Disordered" evidence="1">
    <location>
        <begin position="945"/>
        <end position="1055"/>
    </location>
</feature>
<evidence type="ECO:0000256" key="1">
    <source>
        <dbReference type="SAM" id="MobiDB-lite"/>
    </source>
</evidence>
<feature type="compositionally biased region" description="Gly residues" evidence="1">
    <location>
        <begin position="994"/>
        <end position="1014"/>
    </location>
</feature>
<feature type="region of interest" description="Disordered" evidence="1">
    <location>
        <begin position="1128"/>
        <end position="1177"/>
    </location>
</feature>
<dbReference type="InterPro" id="IPR036047">
    <property type="entry name" value="F-box-like_dom_sf"/>
</dbReference>
<feature type="compositionally biased region" description="Low complexity" evidence="1">
    <location>
        <begin position="431"/>
        <end position="446"/>
    </location>
</feature>
<feature type="compositionally biased region" description="Gly residues" evidence="1">
    <location>
        <begin position="1028"/>
        <end position="1044"/>
    </location>
</feature>
<evidence type="ECO:0000259" key="3">
    <source>
        <dbReference type="PROSITE" id="PS50181"/>
    </source>
</evidence>
<dbReference type="CDD" id="cd09917">
    <property type="entry name" value="F-box_SF"/>
    <property type="match status" value="1"/>
</dbReference>
<feature type="compositionally biased region" description="Low complexity" evidence="1">
    <location>
        <begin position="340"/>
        <end position="368"/>
    </location>
</feature>
<feature type="compositionally biased region" description="Low complexity" evidence="1">
    <location>
        <begin position="855"/>
        <end position="868"/>
    </location>
</feature>
<reference evidence="4 5" key="1">
    <citation type="submission" date="2017-03" db="EMBL/GenBank/DDBJ databases">
        <title>WGS assembly of Porphyra umbilicalis.</title>
        <authorList>
            <person name="Brawley S.H."/>
            <person name="Blouin N.A."/>
            <person name="Ficko-Blean E."/>
            <person name="Wheeler G.L."/>
            <person name="Lohr M."/>
            <person name="Goodson H.V."/>
            <person name="Jenkins J.W."/>
            <person name="Blaby-Haas C.E."/>
            <person name="Helliwell K.E."/>
            <person name="Chan C."/>
            <person name="Marriage T."/>
            <person name="Bhattacharya D."/>
            <person name="Klein A.S."/>
            <person name="Badis Y."/>
            <person name="Brodie J."/>
            <person name="Cao Y."/>
            <person name="Collen J."/>
            <person name="Dittami S.M."/>
            <person name="Gachon C.M."/>
            <person name="Green B.R."/>
            <person name="Karpowicz S."/>
            <person name="Kim J.W."/>
            <person name="Kudahl U."/>
            <person name="Lin S."/>
            <person name="Michel G."/>
            <person name="Mittag M."/>
            <person name="Olson B.J."/>
            <person name="Pangilinan J."/>
            <person name="Peng Y."/>
            <person name="Qiu H."/>
            <person name="Shu S."/>
            <person name="Singer J.T."/>
            <person name="Smith A.G."/>
            <person name="Sprecher B.N."/>
            <person name="Wagner V."/>
            <person name="Wang W."/>
            <person name="Wang Z.-Y."/>
            <person name="Yan J."/>
            <person name="Yarish C."/>
            <person name="Zoeuner-Riek S."/>
            <person name="Zhuang Y."/>
            <person name="Zou Y."/>
            <person name="Lindquist E.A."/>
            <person name="Grimwood J."/>
            <person name="Barry K."/>
            <person name="Rokhsar D.S."/>
            <person name="Schmutz J."/>
            <person name="Stiller J.W."/>
            <person name="Grossman A.R."/>
            <person name="Prochnik S.E."/>
        </authorList>
    </citation>
    <scope>NUCLEOTIDE SEQUENCE [LARGE SCALE GENOMIC DNA]</scope>
    <source>
        <strain evidence="4">4086291</strain>
    </source>
</reference>
<feature type="compositionally biased region" description="Low complexity" evidence="1">
    <location>
        <begin position="376"/>
        <end position="386"/>
    </location>
</feature>
<organism evidence="4 5">
    <name type="scientific">Porphyra umbilicalis</name>
    <name type="common">Purple laver</name>
    <name type="synonym">Red alga</name>
    <dbReference type="NCBI Taxonomy" id="2786"/>
    <lineage>
        <taxon>Eukaryota</taxon>
        <taxon>Rhodophyta</taxon>
        <taxon>Bangiophyceae</taxon>
        <taxon>Bangiales</taxon>
        <taxon>Bangiaceae</taxon>
        <taxon>Porphyra</taxon>
    </lineage>
</organism>
<keyword evidence="2" id="KW-0812">Transmembrane</keyword>
<feature type="compositionally biased region" description="Basic and acidic residues" evidence="1">
    <location>
        <begin position="669"/>
        <end position="682"/>
    </location>
</feature>
<dbReference type="EMBL" id="KV919210">
    <property type="protein sequence ID" value="OSX70785.1"/>
    <property type="molecule type" value="Genomic_DNA"/>
</dbReference>
<feature type="compositionally biased region" description="Basic and acidic residues" evidence="1">
    <location>
        <begin position="733"/>
        <end position="767"/>
    </location>
</feature>
<dbReference type="Proteomes" id="UP000218209">
    <property type="component" value="Unassembled WGS sequence"/>
</dbReference>
<dbReference type="PROSITE" id="PS50181">
    <property type="entry name" value="FBOX"/>
    <property type="match status" value="1"/>
</dbReference>
<feature type="region of interest" description="Disordered" evidence="1">
    <location>
        <begin position="426"/>
        <end position="454"/>
    </location>
</feature>
<feature type="compositionally biased region" description="Basic and acidic residues" evidence="1">
    <location>
        <begin position="1015"/>
        <end position="1027"/>
    </location>
</feature>
<keyword evidence="2" id="KW-1133">Transmembrane helix</keyword>
<evidence type="ECO:0000313" key="4">
    <source>
        <dbReference type="EMBL" id="OSX70785.1"/>
    </source>
</evidence>
<evidence type="ECO:0000256" key="2">
    <source>
        <dbReference type="SAM" id="Phobius"/>
    </source>
</evidence>
<feature type="compositionally biased region" description="Basic and acidic residues" evidence="1">
    <location>
        <begin position="1164"/>
        <end position="1176"/>
    </location>
</feature>
<protein>
    <recommendedName>
        <fullName evidence="3">F-box domain-containing protein</fullName>
    </recommendedName>
</protein>
<feature type="transmembrane region" description="Helical" evidence="2">
    <location>
        <begin position="533"/>
        <end position="552"/>
    </location>
</feature>
<proteinExistence type="predicted"/>
<keyword evidence="2" id="KW-0472">Membrane</keyword>
<feature type="region of interest" description="Disordered" evidence="1">
    <location>
        <begin position="643"/>
        <end position="787"/>
    </location>
</feature>
<dbReference type="PANTHER" id="PTHR40903:SF1">
    <property type="entry name" value="HYPHALLY REGULATED CELL WALL PROTEIN 3"/>
    <property type="match status" value="1"/>
</dbReference>
<feature type="transmembrane region" description="Helical" evidence="2">
    <location>
        <begin position="463"/>
        <end position="482"/>
    </location>
</feature>
<accession>A0A1X6NQE3</accession>